<reference evidence="8 9" key="1">
    <citation type="submission" date="2020-02" db="EMBL/GenBank/DDBJ databases">
        <authorList>
            <person name="Ferguson B K."/>
        </authorList>
    </citation>
    <scope>NUCLEOTIDE SEQUENCE [LARGE SCALE GENOMIC DNA]</scope>
</reference>
<dbReference type="Pfam" id="PF22930">
    <property type="entry name" value="PDXDC1-like_cen"/>
    <property type="match status" value="1"/>
</dbReference>
<dbReference type="InterPro" id="IPR055103">
    <property type="entry name" value="PDXDC1-like_2nd"/>
</dbReference>
<accession>A0A6H5I784</accession>
<dbReference type="GO" id="GO:0016831">
    <property type="term" value="F:carboxy-lyase activity"/>
    <property type="evidence" value="ECO:0007669"/>
    <property type="project" value="UniProtKB-KW"/>
</dbReference>
<evidence type="ECO:0000256" key="6">
    <source>
        <dbReference type="SAM" id="MobiDB-lite"/>
    </source>
</evidence>
<evidence type="ECO:0000256" key="5">
    <source>
        <dbReference type="ARBA" id="ARBA00023239"/>
    </source>
</evidence>
<evidence type="ECO:0000256" key="3">
    <source>
        <dbReference type="ARBA" id="ARBA00022793"/>
    </source>
</evidence>
<feature type="region of interest" description="Disordered" evidence="6">
    <location>
        <begin position="438"/>
        <end position="498"/>
    </location>
</feature>
<feature type="compositionally biased region" description="Basic and acidic residues" evidence="6">
    <location>
        <begin position="441"/>
        <end position="450"/>
    </location>
</feature>
<feature type="region of interest" description="Disordered" evidence="6">
    <location>
        <begin position="522"/>
        <end position="541"/>
    </location>
</feature>
<evidence type="ECO:0000313" key="8">
    <source>
        <dbReference type="EMBL" id="CAB0033236.1"/>
    </source>
</evidence>
<dbReference type="PANTHER" id="PTHR42735">
    <property type="match status" value="1"/>
</dbReference>
<proteinExistence type="inferred from homology"/>
<dbReference type="Proteomes" id="UP000479190">
    <property type="component" value="Unassembled WGS sequence"/>
</dbReference>
<dbReference type="PANTHER" id="PTHR42735:SF1">
    <property type="entry name" value="PYRIDOXAL-DEPENDENT DECARBOXYLASE DOMAIN-CONTAINING PROTEIN 1-RELATED"/>
    <property type="match status" value="1"/>
</dbReference>
<feature type="compositionally biased region" description="Low complexity" evidence="6">
    <location>
        <begin position="674"/>
        <end position="685"/>
    </location>
</feature>
<dbReference type="SUPFAM" id="SSF53383">
    <property type="entry name" value="PLP-dependent transferases"/>
    <property type="match status" value="1"/>
</dbReference>
<keyword evidence="5" id="KW-0456">Lyase</keyword>
<dbReference type="EMBL" id="CADCXV010000702">
    <property type="protein sequence ID" value="CAB0033236.1"/>
    <property type="molecule type" value="Genomic_DNA"/>
</dbReference>
<feature type="compositionally biased region" description="Basic and acidic residues" evidence="6">
    <location>
        <begin position="732"/>
        <end position="742"/>
    </location>
</feature>
<sequence>MQAAEAANTANAAAAPAVAAAAADNNTEMPIITSAVAAMEMHERNDSNSDSNESTKIAHSITLPLGIWLGIPSLPCVTLYKLVDTKGARLSPRETTLCLVSGLVQDSLSRRLPVLPLWSALQVLGRDGIYNRFKRCFLAIEELYHKIKKFNCIRILSQEPGEGSGTFSMNELLTTAVTSAQLVQSVTSALVFQFVPPNIEDQRIPPYYDKLNSWLGQILERHVENIELEFCELEQYGIAIRISPLESTESPPSSDDIDDVIACLEQQIASSRAPRISTSITCSASQFGAQPRLRCSDPAAAPCPNTRGWCHPGGSRQSESQPIVQSLEPAERQKCTSVVVNAELIINARKSSRNEIVVVNEIDRCHHEHSKVDHESGDRPRGLAYQVAADEPFLARVFTFDAQDSPPISPASTVSGPYIPISECITGRSLFEIHSLNSHDQGGEHYDAPRKLAPSPPRSPTTTDADSVFTDDESSTPIPNVNWETFPSPNEPKGENKSMANISEADANSWSAQKRFGKMKIQETSNTPPPEEVVVPTAPAPPRPPKPSHMFLNNPGHNYLNLDGATESTKPITPLASAPSTPATAIVTDETYDFPRSHQPEAIDPTNTLGRRMRHCYTNAAPTNVTDDGHRVFRYDFHDDEPSSPRSESSGTATYSNLPSPLSRAETVSTLIATPSPTTTPTSSGPTPPVVYRQLKPGRKTSDTRSLISNEPSPDFEPPSINRKLKPPNHKSSHDIDKFGKN</sequence>
<comment type="cofactor">
    <cofactor evidence="1">
        <name>pyridoxal 5'-phosphate</name>
        <dbReference type="ChEBI" id="CHEBI:597326"/>
    </cofactor>
</comment>
<feature type="region of interest" description="Disordered" evidence="6">
    <location>
        <begin position="635"/>
        <end position="742"/>
    </location>
</feature>
<name>A0A6H5I784_9HYME</name>
<feature type="domain" description="PDXDC1/PDXD2 second" evidence="7">
    <location>
        <begin position="199"/>
        <end position="269"/>
    </location>
</feature>
<feature type="compositionally biased region" description="Polar residues" evidence="6">
    <location>
        <begin position="651"/>
        <end position="673"/>
    </location>
</feature>
<evidence type="ECO:0000256" key="1">
    <source>
        <dbReference type="ARBA" id="ARBA00001933"/>
    </source>
</evidence>
<dbReference type="OrthoDB" id="67516at2759"/>
<dbReference type="AlphaFoldDB" id="A0A6H5I784"/>
<keyword evidence="4" id="KW-0663">Pyridoxal phosphate</keyword>
<organism evidence="8 9">
    <name type="scientific">Trichogramma brassicae</name>
    <dbReference type="NCBI Taxonomy" id="86971"/>
    <lineage>
        <taxon>Eukaryota</taxon>
        <taxon>Metazoa</taxon>
        <taxon>Ecdysozoa</taxon>
        <taxon>Arthropoda</taxon>
        <taxon>Hexapoda</taxon>
        <taxon>Insecta</taxon>
        <taxon>Pterygota</taxon>
        <taxon>Neoptera</taxon>
        <taxon>Endopterygota</taxon>
        <taxon>Hymenoptera</taxon>
        <taxon>Apocrita</taxon>
        <taxon>Proctotrupomorpha</taxon>
        <taxon>Chalcidoidea</taxon>
        <taxon>Trichogrammatidae</taxon>
        <taxon>Trichogramma</taxon>
    </lineage>
</organism>
<evidence type="ECO:0000256" key="2">
    <source>
        <dbReference type="ARBA" id="ARBA00009533"/>
    </source>
</evidence>
<gene>
    <name evidence="8" type="ORF">TBRA_LOCUS5153</name>
</gene>
<evidence type="ECO:0000259" key="7">
    <source>
        <dbReference type="Pfam" id="PF22930"/>
    </source>
</evidence>
<dbReference type="InterPro" id="IPR015424">
    <property type="entry name" value="PyrdxlP-dep_Trfase"/>
</dbReference>
<keyword evidence="3" id="KW-0210">Decarboxylase</keyword>
<comment type="similarity">
    <text evidence="2">Belongs to the group II decarboxylase family.</text>
</comment>
<evidence type="ECO:0000313" key="9">
    <source>
        <dbReference type="Proteomes" id="UP000479190"/>
    </source>
</evidence>
<evidence type="ECO:0000256" key="4">
    <source>
        <dbReference type="ARBA" id="ARBA00022898"/>
    </source>
</evidence>
<keyword evidence="9" id="KW-1185">Reference proteome</keyword>
<feature type="compositionally biased region" description="Polar residues" evidence="6">
    <location>
        <begin position="475"/>
        <end position="488"/>
    </location>
</feature>
<protein>
    <recommendedName>
        <fullName evidence="7">PDXDC1/PDXD2 second domain-containing protein</fullName>
    </recommendedName>
</protein>
<dbReference type="InterPro" id="IPR050477">
    <property type="entry name" value="GrpII_AminoAcid_Decarb"/>
</dbReference>